<keyword evidence="1" id="KW-0472">Membrane</keyword>
<feature type="transmembrane region" description="Helical" evidence="1">
    <location>
        <begin position="16"/>
        <end position="37"/>
    </location>
</feature>
<dbReference type="Pfam" id="PF07853">
    <property type="entry name" value="DUF1648"/>
    <property type="match status" value="1"/>
</dbReference>
<dbReference type="InterPro" id="IPR012867">
    <property type="entry name" value="DUF1648"/>
</dbReference>
<evidence type="ECO:0000256" key="1">
    <source>
        <dbReference type="SAM" id="Phobius"/>
    </source>
</evidence>
<name>A0ABS2TK14_9ACTO</name>
<dbReference type="EMBL" id="JAFFJS010000004">
    <property type="protein sequence ID" value="MBM9433634.1"/>
    <property type="molecule type" value="Genomic_DNA"/>
</dbReference>
<dbReference type="RefSeq" id="WP_187996829.1">
    <property type="nucleotide sequence ID" value="NZ_JACEXG010000004.1"/>
</dbReference>
<protein>
    <submittedName>
        <fullName evidence="3">DUF1648 domain-containing protein</fullName>
    </submittedName>
</protein>
<proteinExistence type="predicted"/>
<feature type="transmembrane region" description="Helical" evidence="1">
    <location>
        <begin position="134"/>
        <end position="154"/>
    </location>
</feature>
<organism evidence="3 4">
    <name type="scientific">Flaviflexus equikiangi</name>
    <dbReference type="NCBI Taxonomy" id="2758573"/>
    <lineage>
        <taxon>Bacteria</taxon>
        <taxon>Bacillati</taxon>
        <taxon>Actinomycetota</taxon>
        <taxon>Actinomycetes</taxon>
        <taxon>Actinomycetales</taxon>
        <taxon>Actinomycetaceae</taxon>
        <taxon>Flaviflexus</taxon>
    </lineage>
</organism>
<evidence type="ECO:0000313" key="3">
    <source>
        <dbReference type="EMBL" id="MBM9433634.1"/>
    </source>
</evidence>
<reference evidence="4" key="1">
    <citation type="submission" date="2021-02" db="EMBL/GenBank/DDBJ databases">
        <title>Leucobacter sp. CX169.</title>
        <authorList>
            <person name="Cheng Y."/>
        </authorList>
    </citation>
    <scope>NUCLEOTIDE SEQUENCE [LARGE SCALE GENOMIC DNA]</scope>
    <source>
        <strain evidence="4">JY899</strain>
    </source>
</reference>
<keyword evidence="4" id="KW-1185">Reference proteome</keyword>
<evidence type="ECO:0000313" key="4">
    <source>
        <dbReference type="Proteomes" id="UP000705983"/>
    </source>
</evidence>
<gene>
    <name evidence="3" type="ORF">JVW63_07980</name>
</gene>
<feature type="transmembrane region" description="Helical" evidence="1">
    <location>
        <begin position="61"/>
        <end position="84"/>
    </location>
</feature>
<sequence>MSTADFSRVPMRASDLTLFVLACATVAASVIYLAVVYQDIPSRVPTHFNLMGDADAVGDKAMIWFGPVLMSIIIVALWIVAVINTNTGQGEHQLSERGHRTTIGLMRRMLALLALCMAAFSWESILLVSGRMEGGMWLLMSIAATIIISVVYSVRMLRVAKSEQRNTRPPRI</sequence>
<feature type="domain" description="DUF1648" evidence="2">
    <location>
        <begin position="26"/>
        <end position="70"/>
    </location>
</feature>
<feature type="transmembrane region" description="Helical" evidence="1">
    <location>
        <begin position="105"/>
        <end position="122"/>
    </location>
</feature>
<evidence type="ECO:0000259" key="2">
    <source>
        <dbReference type="Pfam" id="PF07853"/>
    </source>
</evidence>
<keyword evidence="1" id="KW-0812">Transmembrane</keyword>
<keyword evidence="1" id="KW-1133">Transmembrane helix</keyword>
<accession>A0ABS2TK14</accession>
<comment type="caution">
    <text evidence="3">The sequence shown here is derived from an EMBL/GenBank/DDBJ whole genome shotgun (WGS) entry which is preliminary data.</text>
</comment>
<dbReference type="Proteomes" id="UP000705983">
    <property type="component" value="Unassembled WGS sequence"/>
</dbReference>